<evidence type="ECO:0000256" key="2">
    <source>
        <dbReference type="ARBA" id="ARBA00023002"/>
    </source>
</evidence>
<evidence type="ECO:0000256" key="4">
    <source>
        <dbReference type="ARBA" id="ARBA00023014"/>
    </source>
</evidence>
<dbReference type="GO" id="GO:0016625">
    <property type="term" value="F:oxidoreductase activity, acting on the aldehyde or oxo group of donors, iron-sulfur protein as acceptor"/>
    <property type="evidence" value="ECO:0007669"/>
    <property type="project" value="InterPro"/>
</dbReference>
<keyword evidence="7" id="KW-1185">Reference proteome</keyword>
<organism evidence="6 7">
    <name type="scientific">Ramlibacter lithotrophicus</name>
    <dbReference type="NCBI Taxonomy" id="2606681"/>
    <lineage>
        <taxon>Bacteria</taxon>
        <taxon>Pseudomonadati</taxon>
        <taxon>Pseudomonadota</taxon>
        <taxon>Betaproteobacteria</taxon>
        <taxon>Burkholderiales</taxon>
        <taxon>Comamonadaceae</taxon>
        <taxon>Ramlibacter</taxon>
    </lineage>
</organism>
<dbReference type="InterPro" id="IPR017896">
    <property type="entry name" value="4Fe4S_Fe-S-bd"/>
</dbReference>
<dbReference type="PANTHER" id="PTHR43366:SF1">
    <property type="entry name" value="PYRUVATE SYNTHASE SUBUNIT PORC"/>
    <property type="match status" value="1"/>
</dbReference>
<dbReference type="NCBIfam" id="TIGR02175">
    <property type="entry name" value="PorC_KorC"/>
    <property type="match status" value="1"/>
</dbReference>
<proteinExistence type="predicted"/>
<gene>
    <name evidence="6" type="ORF">RAMLITH_13810</name>
</gene>
<dbReference type="SUPFAM" id="SSF53323">
    <property type="entry name" value="Pyruvate-ferredoxin oxidoreductase, PFOR, domain III"/>
    <property type="match status" value="1"/>
</dbReference>
<evidence type="ECO:0000313" key="7">
    <source>
        <dbReference type="Proteomes" id="UP000521868"/>
    </source>
</evidence>
<dbReference type="EMBL" id="VTOX01000004">
    <property type="protein sequence ID" value="NKE66901.1"/>
    <property type="molecule type" value="Genomic_DNA"/>
</dbReference>
<name>A0A7X6DGT5_9BURK</name>
<dbReference type="InterPro" id="IPR017900">
    <property type="entry name" value="4Fe4S_Fe_S_CS"/>
</dbReference>
<dbReference type="GO" id="GO:0046872">
    <property type="term" value="F:metal ion binding"/>
    <property type="evidence" value="ECO:0007669"/>
    <property type="project" value="UniProtKB-KW"/>
</dbReference>
<keyword evidence="4" id="KW-0411">Iron-sulfur</keyword>
<dbReference type="PROSITE" id="PS51379">
    <property type="entry name" value="4FE4S_FER_2"/>
    <property type="match status" value="2"/>
</dbReference>
<dbReference type="RefSeq" id="WP_168108016.1">
    <property type="nucleotide sequence ID" value="NZ_VTOX01000004.1"/>
</dbReference>
<dbReference type="InterPro" id="IPR002869">
    <property type="entry name" value="Pyrv_flavodox_OxRed_cen"/>
</dbReference>
<keyword evidence="3" id="KW-0408">Iron</keyword>
<dbReference type="Proteomes" id="UP000521868">
    <property type="component" value="Unassembled WGS sequence"/>
</dbReference>
<dbReference type="AlphaFoldDB" id="A0A7X6DGT5"/>
<evidence type="ECO:0000259" key="5">
    <source>
        <dbReference type="PROSITE" id="PS51379"/>
    </source>
</evidence>
<dbReference type="SUPFAM" id="SSF54862">
    <property type="entry name" value="4Fe-4S ferredoxins"/>
    <property type="match status" value="1"/>
</dbReference>
<dbReference type="GO" id="GO:0051536">
    <property type="term" value="F:iron-sulfur cluster binding"/>
    <property type="evidence" value="ECO:0007669"/>
    <property type="project" value="UniProtKB-KW"/>
</dbReference>
<feature type="domain" description="4Fe-4S ferredoxin-type" evidence="5">
    <location>
        <begin position="262"/>
        <end position="291"/>
    </location>
</feature>
<comment type="caution">
    <text evidence="6">The sequence shown here is derived from an EMBL/GenBank/DDBJ whole genome shotgun (WGS) entry which is preliminary data.</text>
</comment>
<reference evidence="6 7" key="1">
    <citation type="journal article" date="2020" name="Nature">
        <title>Bacterial chemolithoautotrophy via manganese oxidation.</title>
        <authorList>
            <person name="Yu H."/>
            <person name="Leadbetter J.R."/>
        </authorList>
    </citation>
    <scope>NUCLEOTIDE SEQUENCE [LARGE SCALE GENOMIC DNA]</scope>
    <source>
        <strain evidence="6 7">RBP-1</strain>
    </source>
</reference>
<dbReference type="Pfam" id="PF01558">
    <property type="entry name" value="POR"/>
    <property type="match status" value="1"/>
</dbReference>
<keyword evidence="1" id="KW-0479">Metal-binding</keyword>
<evidence type="ECO:0000256" key="1">
    <source>
        <dbReference type="ARBA" id="ARBA00022723"/>
    </source>
</evidence>
<evidence type="ECO:0000313" key="6">
    <source>
        <dbReference type="EMBL" id="NKE66901.1"/>
    </source>
</evidence>
<dbReference type="InterPro" id="IPR011894">
    <property type="entry name" value="PorC_KorC"/>
</dbReference>
<protein>
    <submittedName>
        <fullName evidence="6">4Fe-4S dicluster domain-containing protein</fullName>
    </submittedName>
</protein>
<keyword evidence="2" id="KW-0560">Oxidoreductase</keyword>
<accession>A0A7X6DGT5</accession>
<dbReference type="InterPro" id="IPR019752">
    <property type="entry name" value="Pyrv/ketoisovalerate_OxRed_cat"/>
</dbReference>
<dbReference type="PROSITE" id="PS00198">
    <property type="entry name" value="4FE4S_FER_1"/>
    <property type="match status" value="1"/>
</dbReference>
<feature type="domain" description="4Fe-4S ferredoxin-type" evidence="5">
    <location>
        <begin position="299"/>
        <end position="329"/>
    </location>
</feature>
<dbReference type="InterPro" id="IPR051626">
    <property type="entry name" value="Oxidoreductase_gamma_subunit"/>
</dbReference>
<dbReference type="Gene3D" id="3.40.920.10">
    <property type="entry name" value="Pyruvate-ferredoxin oxidoreductase, PFOR, domain III"/>
    <property type="match status" value="1"/>
</dbReference>
<dbReference type="Gene3D" id="3.30.70.20">
    <property type="match status" value="1"/>
</dbReference>
<dbReference type="PANTHER" id="PTHR43366">
    <property type="entry name" value="PYRUVATE SYNTHASE SUBUNIT PORC"/>
    <property type="match status" value="1"/>
</dbReference>
<dbReference type="Pfam" id="PF12838">
    <property type="entry name" value="Fer4_7"/>
    <property type="match status" value="1"/>
</dbReference>
<evidence type="ECO:0000256" key="3">
    <source>
        <dbReference type="ARBA" id="ARBA00023004"/>
    </source>
</evidence>
<sequence length="347" mass="36733">MLISPSPHAPAASLQPATRVSLPHADEYFEVRFESIGGLGAHAAGQVLATAAVVRMGLNGAHFSSYGSEKKGSLIRSYVRLADGDRPIRTSAPIDRPDVVVVFHAALLRNAATFSGLKANGVLVYNAPPGVIPAELAALPKTARVIRVDATGIAMQQHSRPNAVFLGTVCAVCPWLDRQSVLDALSEEFAGKHPEAVASNERAFEAGAAQFEQLAGVGTAEGDLSPLQGEALWGYQTQPAGGLLPAPGNTIWNDLTTSRTGWMPVLDATKCIHCGVCDLVCPDYCLAWGESDDGDKFVRKLKGVDYRYCKGCLRCVESCPTGALAKTTETPGLADKLRVPLFPELIA</sequence>